<dbReference type="SUPFAM" id="SSF56784">
    <property type="entry name" value="HAD-like"/>
    <property type="match status" value="1"/>
</dbReference>
<dbReference type="InterPro" id="IPR027256">
    <property type="entry name" value="P-typ_ATPase_IB"/>
</dbReference>
<dbReference type="PROSITE" id="PS00154">
    <property type="entry name" value="ATPASE_E1_E2"/>
    <property type="match status" value="1"/>
</dbReference>
<reference evidence="16 17" key="1">
    <citation type="submission" date="2020-02" db="EMBL/GenBank/DDBJ databases">
        <title>Genome sequencing for Kineobactrum sp. M2.</title>
        <authorList>
            <person name="Park S.-J."/>
        </authorList>
    </citation>
    <scope>NUCLEOTIDE SEQUENCE [LARGE SCALE GENOMIC DNA]</scope>
    <source>
        <strain evidence="16 17">M2</strain>
    </source>
</reference>
<dbReference type="AlphaFoldDB" id="A0A6C0U5E3"/>
<dbReference type="PANTHER" id="PTHR43520">
    <property type="entry name" value="ATP7, ISOFORM B"/>
    <property type="match status" value="1"/>
</dbReference>
<dbReference type="PRINTS" id="PR00941">
    <property type="entry name" value="CDATPASE"/>
</dbReference>
<dbReference type="PROSITE" id="PS50846">
    <property type="entry name" value="HMA_2"/>
    <property type="match status" value="1"/>
</dbReference>
<keyword evidence="9 14" id="KW-0067">ATP-binding</keyword>
<dbReference type="GO" id="GO:0005507">
    <property type="term" value="F:copper ion binding"/>
    <property type="evidence" value="ECO:0007669"/>
    <property type="project" value="TreeGrafter"/>
</dbReference>
<dbReference type="Pfam" id="PF00403">
    <property type="entry name" value="HMA"/>
    <property type="match status" value="1"/>
</dbReference>
<dbReference type="InterPro" id="IPR036163">
    <property type="entry name" value="HMA_dom_sf"/>
</dbReference>
<dbReference type="InterPro" id="IPR023298">
    <property type="entry name" value="ATPase_P-typ_TM_dom_sf"/>
</dbReference>
<feature type="transmembrane region" description="Helical" evidence="14">
    <location>
        <begin position="346"/>
        <end position="368"/>
    </location>
</feature>
<evidence type="ECO:0000256" key="12">
    <source>
        <dbReference type="ARBA" id="ARBA00023065"/>
    </source>
</evidence>
<feature type="transmembrane region" description="Helical" evidence="14">
    <location>
        <begin position="133"/>
        <end position="149"/>
    </location>
</feature>
<keyword evidence="7 14" id="KW-0479">Metal-binding</keyword>
<keyword evidence="12" id="KW-0406">Ion transport</keyword>
<evidence type="ECO:0000256" key="3">
    <source>
        <dbReference type="ARBA" id="ARBA00012517"/>
    </source>
</evidence>
<dbReference type="GO" id="GO:0005886">
    <property type="term" value="C:plasma membrane"/>
    <property type="evidence" value="ECO:0007669"/>
    <property type="project" value="UniProtKB-SubCell"/>
</dbReference>
<dbReference type="PRINTS" id="PR00119">
    <property type="entry name" value="CATATPASE"/>
</dbReference>
<dbReference type="RefSeq" id="WP_163494968.1">
    <property type="nucleotide sequence ID" value="NZ_CP048711.1"/>
</dbReference>
<dbReference type="InterPro" id="IPR023299">
    <property type="entry name" value="ATPase_P-typ_cyto_dom_N"/>
</dbReference>
<dbReference type="NCBIfam" id="TIGR01525">
    <property type="entry name" value="ATPase-IB_hvy"/>
    <property type="match status" value="1"/>
</dbReference>
<dbReference type="CDD" id="cd02094">
    <property type="entry name" value="P-type_ATPase_Cu-like"/>
    <property type="match status" value="1"/>
</dbReference>
<organism evidence="16 17">
    <name type="scientific">Kineobactrum salinum</name>
    <dbReference type="NCBI Taxonomy" id="2708301"/>
    <lineage>
        <taxon>Bacteria</taxon>
        <taxon>Pseudomonadati</taxon>
        <taxon>Pseudomonadota</taxon>
        <taxon>Gammaproteobacteria</taxon>
        <taxon>Cellvibrionales</taxon>
        <taxon>Halieaceae</taxon>
        <taxon>Kineobactrum</taxon>
    </lineage>
</organism>
<evidence type="ECO:0000256" key="6">
    <source>
        <dbReference type="ARBA" id="ARBA00022692"/>
    </source>
</evidence>
<gene>
    <name evidence="16" type="ORF">G3T16_09555</name>
</gene>
<keyword evidence="13 14" id="KW-0472">Membrane</keyword>
<comment type="subcellular location">
    <subcellularLocation>
        <location evidence="1">Cell membrane</location>
        <topology evidence="1">Multi-pass membrane protein</topology>
    </subcellularLocation>
</comment>
<dbReference type="GO" id="GO:0005524">
    <property type="term" value="F:ATP binding"/>
    <property type="evidence" value="ECO:0007669"/>
    <property type="project" value="UniProtKB-UniRule"/>
</dbReference>
<protein>
    <recommendedName>
        <fullName evidence="3">P-type Cu(+) transporter</fullName>
        <ecNumber evidence="3">7.2.2.8</ecNumber>
    </recommendedName>
</protein>
<evidence type="ECO:0000256" key="8">
    <source>
        <dbReference type="ARBA" id="ARBA00022741"/>
    </source>
</evidence>
<dbReference type="KEGG" id="kim:G3T16_09555"/>
<accession>A0A6C0U5E3</accession>
<dbReference type="InterPro" id="IPR044492">
    <property type="entry name" value="P_typ_ATPase_HD_dom"/>
</dbReference>
<keyword evidence="17" id="KW-1185">Reference proteome</keyword>
<evidence type="ECO:0000256" key="7">
    <source>
        <dbReference type="ARBA" id="ARBA00022723"/>
    </source>
</evidence>
<feature type="transmembrane region" description="Helical" evidence="14">
    <location>
        <begin position="380"/>
        <end position="401"/>
    </location>
</feature>
<dbReference type="NCBIfam" id="TIGR01494">
    <property type="entry name" value="ATPase_P-type"/>
    <property type="match status" value="1"/>
</dbReference>
<keyword evidence="4" id="KW-0813">Transport</keyword>
<dbReference type="GO" id="GO:0016887">
    <property type="term" value="F:ATP hydrolysis activity"/>
    <property type="evidence" value="ECO:0007669"/>
    <property type="project" value="InterPro"/>
</dbReference>
<dbReference type="SUPFAM" id="SSF81665">
    <property type="entry name" value="Calcium ATPase, transmembrane domain M"/>
    <property type="match status" value="1"/>
</dbReference>
<dbReference type="EC" id="7.2.2.8" evidence="3"/>
<evidence type="ECO:0000256" key="4">
    <source>
        <dbReference type="ARBA" id="ARBA00022448"/>
    </source>
</evidence>
<dbReference type="FunFam" id="3.30.70.100:FF:000005">
    <property type="entry name" value="Copper-exporting P-type ATPase A"/>
    <property type="match status" value="1"/>
</dbReference>
<feature type="transmembrane region" description="Helical" evidence="14">
    <location>
        <begin position="108"/>
        <end position="127"/>
    </location>
</feature>
<dbReference type="PROSITE" id="PS01229">
    <property type="entry name" value="COF_2"/>
    <property type="match status" value="1"/>
</dbReference>
<dbReference type="SFLD" id="SFLDF00027">
    <property type="entry name" value="p-type_atpase"/>
    <property type="match status" value="1"/>
</dbReference>
<sequence length="744" mass="78400">MATNSILQESNSFPAAGTSQLAITGMNCASCIGRVEKTLRQVPGVYSAQVNLATELATVHYDPGLGTEADLVAAVARAGYRARPQAPPFSSRSRFHALSQASRPSMQVLAAVLLTLPLVLPMLSSLVGRHWMLNGWLQLLLATPVQFWLGARFYRGGWSALKAGTGNMDLLVALGTSAAYGLSVYLLLFGGARGPELYFETSAAVMTLILVGKWLESRARYQALRSLQSLRPDRARVRRDGGDQEMALEQVEVGDLVVIRPGERVPVDGVVREGSSHVDESLLTGESLPVGKDVGDEITGGAVNQDGLLLVETRSVGNETTLARIIRLVEHAQAVKPPIQRTVDRISAVFVPVVLVVALLTLLGWALVEGDWQQALLNAVAVLVIACPCALGLATPAAIMVGTGTAARHGILVRDAEALERARHVTIVAFDKTGTLTEGRPRLVALQPMDISATQALALAAALQRGSEHPLAAAVLAAANEQGLAETHATEVRAIPGQGLTGHIDGSGLALGNDRMLQSLGLAPGALQREADALMAAGNTISWLARVDEEPRLLAMLAFGDTVRVSSRAAVQSLQVAGVRTVLISGDNPASARAIADRLGIDEVHAQVLPGDKAAIISRLKWDGRVAMVGDGINDAPALATADVGIAMGSGTDVAMHTAGITLMRADPRLVAAAIAISGRSSRKIHENLFWAFIYNVTGIPLAAMGLLNPVFAGAAMALSSISVVLNALLLKRWRPDDFLLEEQ</sequence>
<dbReference type="InterPro" id="IPR017969">
    <property type="entry name" value="Heavy-metal-associated_CS"/>
</dbReference>
<dbReference type="GO" id="GO:0140581">
    <property type="term" value="F:P-type monovalent copper transporter activity"/>
    <property type="evidence" value="ECO:0007669"/>
    <property type="project" value="UniProtKB-EC"/>
</dbReference>
<evidence type="ECO:0000313" key="17">
    <source>
        <dbReference type="Proteomes" id="UP000477680"/>
    </source>
</evidence>
<evidence type="ECO:0000256" key="5">
    <source>
        <dbReference type="ARBA" id="ARBA00022475"/>
    </source>
</evidence>
<keyword evidence="10" id="KW-1278">Translocase</keyword>
<comment type="similarity">
    <text evidence="2 14">Belongs to the cation transport ATPase (P-type) (TC 3.A.3) family. Type IB subfamily.</text>
</comment>
<dbReference type="PANTHER" id="PTHR43520:SF8">
    <property type="entry name" value="P-TYPE CU(+) TRANSPORTER"/>
    <property type="match status" value="1"/>
</dbReference>
<evidence type="ECO:0000256" key="9">
    <source>
        <dbReference type="ARBA" id="ARBA00022840"/>
    </source>
</evidence>
<dbReference type="InterPro" id="IPR008250">
    <property type="entry name" value="ATPase_P-typ_transduc_dom_A_sf"/>
</dbReference>
<dbReference type="InterPro" id="IPR018303">
    <property type="entry name" value="ATPase_P-typ_P_site"/>
</dbReference>
<dbReference type="Pfam" id="PF00702">
    <property type="entry name" value="Hydrolase"/>
    <property type="match status" value="1"/>
</dbReference>
<evidence type="ECO:0000256" key="13">
    <source>
        <dbReference type="ARBA" id="ARBA00023136"/>
    </source>
</evidence>
<dbReference type="CDD" id="cd00371">
    <property type="entry name" value="HMA"/>
    <property type="match status" value="1"/>
</dbReference>
<keyword evidence="8 14" id="KW-0547">Nucleotide-binding</keyword>
<dbReference type="SUPFAM" id="SSF55008">
    <property type="entry name" value="HMA, heavy metal-associated domain"/>
    <property type="match status" value="1"/>
</dbReference>
<dbReference type="FunFam" id="2.70.150.10:FF:000020">
    <property type="entry name" value="Copper-exporting P-type ATPase A"/>
    <property type="match status" value="1"/>
</dbReference>
<dbReference type="SFLD" id="SFLDS00003">
    <property type="entry name" value="Haloacid_Dehalogenase"/>
    <property type="match status" value="1"/>
</dbReference>
<dbReference type="EMBL" id="CP048711">
    <property type="protein sequence ID" value="QIB65615.1"/>
    <property type="molecule type" value="Genomic_DNA"/>
</dbReference>
<dbReference type="InterPro" id="IPR059000">
    <property type="entry name" value="ATPase_P-type_domA"/>
</dbReference>
<dbReference type="GO" id="GO:0055070">
    <property type="term" value="P:copper ion homeostasis"/>
    <property type="evidence" value="ECO:0007669"/>
    <property type="project" value="TreeGrafter"/>
</dbReference>
<evidence type="ECO:0000256" key="11">
    <source>
        <dbReference type="ARBA" id="ARBA00022989"/>
    </source>
</evidence>
<dbReference type="SUPFAM" id="SSF81653">
    <property type="entry name" value="Calcium ATPase, transduction domain A"/>
    <property type="match status" value="1"/>
</dbReference>
<dbReference type="InterPro" id="IPR006121">
    <property type="entry name" value="HMA_dom"/>
</dbReference>
<dbReference type="InterPro" id="IPR001757">
    <property type="entry name" value="P_typ_ATPase"/>
</dbReference>
<dbReference type="Gene3D" id="3.40.1110.10">
    <property type="entry name" value="Calcium-transporting ATPase, cytoplasmic domain N"/>
    <property type="match status" value="1"/>
</dbReference>
<dbReference type="PROSITE" id="PS01047">
    <property type="entry name" value="HMA_1"/>
    <property type="match status" value="1"/>
</dbReference>
<feature type="transmembrane region" description="Helical" evidence="14">
    <location>
        <begin position="197"/>
        <end position="215"/>
    </location>
</feature>
<dbReference type="GO" id="GO:0043682">
    <property type="term" value="F:P-type divalent copper transporter activity"/>
    <property type="evidence" value="ECO:0007669"/>
    <property type="project" value="TreeGrafter"/>
</dbReference>
<evidence type="ECO:0000313" key="16">
    <source>
        <dbReference type="EMBL" id="QIB65615.1"/>
    </source>
</evidence>
<dbReference type="SFLD" id="SFLDG00002">
    <property type="entry name" value="C1.7:_P-type_atpase_like"/>
    <property type="match status" value="1"/>
</dbReference>
<name>A0A6C0U5E3_9GAMM</name>
<feature type="domain" description="HMA" evidence="15">
    <location>
        <begin position="17"/>
        <end position="83"/>
    </location>
</feature>
<dbReference type="Proteomes" id="UP000477680">
    <property type="component" value="Chromosome"/>
</dbReference>
<dbReference type="InterPro" id="IPR036412">
    <property type="entry name" value="HAD-like_sf"/>
</dbReference>
<dbReference type="Pfam" id="PF00122">
    <property type="entry name" value="E1-E2_ATPase"/>
    <property type="match status" value="1"/>
</dbReference>
<dbReference type="Gene3D" id="3.40.50.1000">
    <property type="entry name" value="HAD superfamily/HAD-like"/>
    <property type="match status" value="1"/>
</dbReference>
<dbReference type="Gene3D" id="3.30.70.100">
    <property type="match status" value="1"/>
</dbReference>
<feature type="transmembrane region" description="Helical" evidence="14">
    <location>
        <begin position="688"/>
        <end position="705"/>
    </location>
</feature>
<dbReference type="Gene3D" id="2.70.150.10">
    <property type="entry name" value="Calcium-transporting ATPase, cytoplasmic transduction domain A"/>
    <property type="match status" value="1"/>
</dbReference>
<evidence type="ECO:0000256" key="1">
    <source>
        <dbReference type="ARBA" id="ARBA00004651"/>
    </source>
</evidence>
<evidence type="ECO:0000256" key="2">
    <source>
        <dbReference type="ARBA" id="ARBA00006024"/>
    </source>
</evidence>
<dbReference type="GO" id="GO:0060003">
    <property type="term" value="P:copper ion export"/>
    <property type="evidence" value="ECO:0007669"/>
    <property type="project" value="UniProtKB-ARBA"/>
</dbReference>
<dbReference type="NCBIfam" id="TIGR01511">
    <property type="entry name" value="ATPase-IB1_Cu"/>
    <property type="match status" value="1"/>
</dbReference>
<feature type="transmembrane region" description="Helical" evidence="14">
    <location>
        <begin position="711"/>
        <end position="731"/>
    </location>
</feature>
<keyword evidence="11 14" id="KW-1133">Transmembrane helix</keyword>
<evidence type="ECO:0000256" key="14">
    <source>
        <dbReference type="RuleBase" id="RU362081"/>
    </source>
</evidence>
<evidence type="ECO:0000259" key="15">
    <source>
        <dbReference type="PROSITE" id="PS50846"/>
    </source>
</evidence>
<keyword evidence="6 14" id="KW-0812">Transmembrane</keyword>
<feature type="transmembrane region" description="Helical" evidence="14">
    <location>
        <begin position="170"/>
        <end position="191"/>
    </location>
</feature>
<proteinExistence type="inferred from homology"/>
<evidence type="ECO:0000256" key="10">
    <source>
        <dbReference type="ARBA" id="ARBA00022967"/>
    </source>
</evidence>
<dbReference type="InterPro" id="IPR023214">
    <property type="entry name" value="HAD_sf"/>
</dbReference>
<keyword evidence="5 14" id="KW-1003">Cell membrane</keyword>